<name>A0AAN6P6C4_9PEZI</name>
<organism evidence="1 2">
    <name type="scientific">Parachaetomium inaequale</name>
    <dbReference type="NCBI Taxonomy" id="2588326"/>
    <lineage>
        <taxon>Eukaryota</taxon>
        <taxon>Fungi</taxon>
        <taxon>Dikarya</taxon>
        <taxon>Ascomycota</taxon>
        <taxon>Pezizomycotina</taxon>
        <taxon>Sordariomycetes</taxon>
        <taxon>Sordariomycetidae</taxon>
        <taxon>Sordariales</taxon>
        <taxon>Chaetomiaceae</taxon>
        <taxon>Parachaetomium</taxon>
    </lineage>
</organism>
<keyword evidence="2" id="KW-1185">Reference proteome</keyword>
<gene>
    <name evidence="1" type="ORF">C8A01DRAFT_21500</name>
</gene>
<dbReference type="EMBL" id="MU854931">
    <property type="protein sequence ID" value="KAK4031253.1"/>
    <property type="molecule type" value="Genomic_DNA"/>
</dbReference>
<comment type="caution">
    <text evidence="1">The sequence shown here is derived from an EMBL/GenBank/DDBJ whole genome shotgun (WGS) entry which is preliminary data.</text>
</comment>
<evidence type="ECO:0000313" key="1">
    <source>
        <dbReference type="EMBL" id="KAK4031253.1"/>
    </source>
</evidence>
<proteinExistence type="predicted"/>
<dbReference type="AlphaFoldDB" id="A0AAN6P6C4"/>
<sequence>STIIEGHFTTKANIIEGLGAKLLIGTDFIVCNRVKINLTTITCHFRSIYNIRVRV</sequence>
<accession>A0AAN6P6C4</accession>
<protein>
    <submittedName>
        <fullName evidence="1">Uncharacterized protein</fullName>
    </submittedName>
</protein>
<evidence type="ECO:0000313" key="2">
    <source>
        <dbReference type="Proteomes" id="UP001303115"/>
    </source>
</evidence>
<reference evidence="2" key="1">
    <citation type="journal article" date="2023" name="Mol. Phylogenet. Evol.">
        <title>Genome-scale phylogeny and comparative genomics of the fungal order Sordariales.</title>
        <authorList>
            <person name="Hensen N."/>
            <person name="Bonometti L."/>
            <person name="Westerberg I."/>
            <person name="Brannstrom I.O."/>
            <person name="Guillou S."/>
            <person name="Cros-Aarteil S."/>
            <person name="Calhoun S."/>
            <person name="Haridas S."/>
            <person name="Kuo A."/>
            <person name="Mondo S."/>
            <person name="Pangilinan J."/>
            <person name="Riley R."/>
            <person name="LaButti K."/>
            <person name="Andreopoulos B."/>
            <person name="Lipzen A."/>
            <person name="Chen C."/>
            <person name="Yan M."/>
            <person name="Daum C."/>
            <person name="Ng V."/>
            <person name="Clum A."/>
            <person name="Steindorff A."/>
            <person name="Ohm R.A."/>
            <person name="Martin F."/>
            <person name="Silar P."/>
            <person name="Natvig D.O."/>
            <person name="Lalanne C."/>
            <person name="Gautier V."/>
            <person name="Ament-Velasquez S.L."/>
            <person name="Kruys A."/>
            <person name="Hutchinson M.I."/>
            <person name="Powell A.J."/>
            <person name="Barry K."/>
            <person name="Miller A.N."/>
            <person name="Grigoriev I.V."/>
            <person name="Debuchy R."/>
            <person name="Gladieux P."/>
            <person name="Hiltunen Thoren M."/>
            <person name="Johannesson H."/>
        </authorList>
    </citation>
    <scope>NUCLEOTIDE SEQUENCE [LARGE SCALE GENOMIC DNA]</scope>
    <source>
        <strain evidence="2">CBS 284.82</strain>
    </source>
</reference>
<feature type="non-terminal residue" evidence="1">
    <location>
        <position position="1"/>
    </location>
</feature>
<dbReference type="Proteomes" id="UP001303115">
    <property type="component" value="Unassembled WGS sequence"/>
</dbReference>